<dbReference type="GO" id="GO:0016491">
    <property type="term" value="F:oxidoreductase activity"/>
    <property type="evidence" value="ECO:0007669"/>
    <property type="project" value="InterPro"/>
</dbReference>
<dbReference type="EMBL" id="CP012382">
    <property type="protein sequence ID" value="AKZ59991.1"/>
    <property type="molecule type" value="Genomic_DNA"/>
</dbReference>
<evidence type="ECO:0000313" key="2">
    <source>
        <dbReference type="EMBL" id="AKZ59991.1"/>
    </source>
</evidence>
<sequence>MTVITRRCRPTAALRGKQVIVMLVRLPTSVSEAQECMAQGAVPIGGATLVWATWQRDGFPELAMSLRDLPEASVVEPEALGAAVVLHRIDARVPEVLRRAAGTVGTGAVRRTATVGGNLVGSSLRCLLPAALVLDARATVLGPDRAYETDLPEVVAKRHLLLGLRWRTPLASGYRKEPAEAGGPPPLVVATAVHAVDGGPRQLRVAVRDGYEVLSGTVSCDAGADGAFDLLRRSDVGALPPGARDVVREQVADILDSLTER</sequence>
<evidence type="ECO:0000313" key="3">
    <source>
        <dbReference type="Proteomes" id="UP000061018"/>
    </source>
</evidence>
<dbReference type="InterPro" id="IPR002346">
    <property type="entry name" value="Mopterin_DH_FAD-bd"/>
</dbReference>
<accession>A0A0K2B4D1</accession>
<dbReference type="Proteomes" id="UP000061018">
    <property type="component" value="Chromosome"/>
</dbReference>
<name>A0A0K2B4D1_STRA7</name>
<dbReference type="InterPro" id="IPR016166">
    <property type="entry name" value="FAD-bd_PCMH"/>
</dbReference>
<reference evidence="3" key="1">
    <citation type="journal article" date="2015" name="J. Biotechnol.">
        <title>Complete genome sequence of Streptomyces ambofaciens ATCC 23877, the spiramycin producer.</title>
        <authorList>
            <person name="Thibessard A."/>
            <person name="Haas D."/>
            <person name="Gerbaud C."/>
            <person name="Aigle B."/>
            <person name="Lautru S."/>
            <person name="Pernodet J.L."/>
            <person name="Leblond P."/>
        </authorList>
    </citation>
    <scope>NUCLEOTIDE SEQUENCE [LARGE SCALE GENOMIC DNA]</scope>
    <source>
        <strain evidence="3">ATCC 23877 / 3486 / DSM 40053 / JCM 4204 / NBRC 12836 / NRRL B-2516</strain>
    </source>
</reference>
<dbReference type="STRING" id="1889.SAM40697_6264"/>
<dbReference type="Gene3D" id="3.30.465.10">
    <property type="match status" value="1"/>
</dbReference>
<proteinExistence type="predicted"/>
<protein>
    <submittedName>
        <fullName evidence="2">Putative FAD dependent dehydrogenase</fullName>
    </submittedName>
</protein>
<gene>
    <name evidence="2" type="ORF">SAM23877_6946</name>
</gene>
<dbReference type="AlphaFoldDB" id="A0A0K2B4D1"/>
<dbReference type="PROSITE" id="PS51387">
    <property type="entry name" value="FAD_PCMH"/>
    <property type="match status" value="1"/>
</dbReference>
<dbReference type="InterPro" id="IPR036318">
    <property type="entry name" value="FAD-bd_PCMH-like_sf"/>
</dbReference>
<dbReference type="InterPro" id="IPR016169">
    <property type="entry name" value="FAD-bd_PCMH_sub2"/>
</dbReference>
<dbReference type="GO" id="GO:0071949">
    <property type="term" value="F:FAD binding"/>
    <property type="evidence" value="ECO:0007669"/>
    <property type="project" value="InterPro"/>
</dbReference>
<evidence type="ECO:0000259" key="1">
    <source>
        <dbReference type="PROSITE" id="PS51387"/>
    </source>
</evidence>
<dbReference type="KEGG" id="samb:SAM23877_6946"/>
<feature type="domain" description="FAD-binding PCMH-type" evidence="1">
    <location>
        <begin position="14"/>
        <end position="173"/>
    </location>
</feature>
<organism evidence="2 3">
    <name type="scientific">Streptomyces ambofaciens (strain ATCC 23877 / 3486 / DSM 40053 / JCM 4204 / NBRC 12836 / NRRL B-2516)</name>
    <dbReference type="NCBI Taxonomy" id="278992"/>
    <lineage>
        <taxon>Bacteria</taxon>
        <taxon>Bacillati</taxon>
        <taxon>Actinomycetota</taxon>
        <taxon>Actinomycetes</taxon>
        <taxon>Kitasatosporales</taxon>
        <taxon>Streptomycetaceae</taxon>
        <taxon>Streptomyces</taxon>
    </lineage>
</organism>
<dbReference type="Pfam" id="PF00941">
    <property type="entry name" value="FAD_binding_5"/>
    <property type="match status" value="1"/>
</dbReference>
<dbReference type="SUPFAM" id="SSF56176">
    <property type="entry name" value="FAD-binding/transporter-associated domain-like"/>
    <property type="match status" value="1"/>
</dbReference>